<dbReference type="Proteomes" id="UP001321445">
    <property type="component" value="Chromosome"/>
</dbReference>
<evidence type="ECO:0008006" key="3">
    <source>
        <dbReference type="Google" id="ProtNLM"/>
    </source>
</evidence>
<gene>
    <name evidence="1" type="ORF">HCR_07040</name>
</gene>
<organism evidence="1 2">
    <name type="scientific">Hydrogenimonas cancrithermarum</name>
    <dbReference type="NCBI Taxonomy" id="2993563"/>
    <lineage>
        <taxon>Bacteria</taxon>
        <taxon>Pseudomonadati</taxon>
        <taxon>Campylobacterota</taxon>
        <taxon>Epsilonproteobacteria</taxon>
        <taxon>Campylobacterales</taxon>
        <taxon>Hydrogenimonadaceae</taxon>
        <taxon>Hydrogenimonas</taxon>
    </lineage>
</organism>
<dbReference type="EMBL" id="AP027370">
    <property type="protein sequence ID" value="BDY12392.1"/>
    <property type="molecule type" value="Genomic_DNA"/>
</dbReference>
<reference evidence="1 2" key="1">
    <citation type="submission" date="2023-03" db="EMBL/GenBank/DDBJ databases">
        <title>Description of Hydrogenimonas sp. ISO32.</title>
        <authorList>
            <person name="Mino S."/>
            <person name="Fukazawa S."/>
            <person name="Sawabe T."/>
        </authorList>
    </citation>
    <scope>NUCLEOTIDE SEQUENCE [LARGE SCALE GENOMIC DNA]</scope>
    <source>
        <strain evidence="1 2">ISO32</strain>
    </source>
</reference>
<protein>
    <recommendedName>
        <fullName evidence="3">Restriction endonuclease type IV Mrr domain-containing protein</fullName>
    </recommendedName>
</protein>
<proteinExistence type="predicted"/>
<keyword evidence="2" id="KW-1185">Reference proteome</keyword>
<evidence type="ECO:0000313" key="1">
    <source>
        <dbReference type="EMBL" id="BDY12392.1"/>
    </source>
</evidence>
<accession>A0ABM8FJD3</accession>
<sequence>MDAVLDDIEQQLTVHYGNRDAKKIAALYARMKDDDTDTMEILFRLKAEQLEFRIARLLETDDFWSQGLPCLPPPRKKPDDKSLLEILVAIIQMPIVIFAEIVHGLKVAADPQIAAAPHPLEKGKNYELFIGLHHEKNGGLVIYNGQIRGFEDKGVDLVYISPKNRTLDLVQCKHWDSPMERDLLPNVYKKLSAYDFDFVNLDASIIVEKLQIATGLPFVEKALNEFRENKGSYKVRKIFYIARGWTATFLGGSTHETGKGIYCYKDMKIVVQYPVTPTPWYLLPKDSPYGPNG</sequence>
<name>A0ABM8FJD3_9BACT</name>
<evidence type="ECO:0000313" key="2">
    <source>
        <dbReference type="Proteomes" id="UP001321445"/>
    </source>
</evidence>